<dbReference type="InterPro" id="IPR003439">
    <property type="entry name" value="ABC_transporter-like_ATP-bd"/>
</dbReference>
<dbReference type="Pfam" id="PF08352">
    <property type="entry name" value="oligo_HPY"/>
    <property type="match status" value="1"/>
</dbReference>
<feature type="domain" description="ABC transporter" evidence="8">
    <location>
        <begin position="320"/>
        <end position="559"/>
    </location>
</feature>
<dbReference type="NCBIfam" id="NF007739">
    <property type="entry name" value="PRK10419.1"/>
    <property type="match status" value="2"/>
</dbReference>
<evidence type="ECO:0000256" key="7">
    <source>
        <dbReference type="ARBA" id="ARBA00023136"/>
    </source>
</evidence>
<dbReference type="SUPFAM" id="SSF52540">
    <property type="entry name" value="P-loop containing nucleoside triphosphate hydrolases"/>
    <property type="match status" value="2"/>
</dbReference>
<dbReference type="InterPro" id="IPR027417">
    <property type="entry name" value="P-loop_NTPase"/>
</dbReference>
<dbReference type="GO" id="GO:0016887">
    <property type="term" value="F:ATP hydrolysis activity"/>
    <property type="evidence" value="ECO:0007669"/>
    <property type="project" value="InterPro"/>
</dbReference>
<evidence type="ECO:0000256" key="5">
    <source>
        <dbReference type="ARBA" id="ARBA00022741"/>
    </source>
</evidence>
<dbReference type="SMART" id="SM00382">
    <property type="entry name" value="AAA"/>
    <property type="match status" value="2"/>
</dbReference>
<comment type="similarity">
    <text evidence="2">Belongs to the ABC transporter superfamily.</text>
</comment>
<feature type="domain" description="ABC transporter" evidence="8">
    <location>
        <begin position="7"/>
        <end position="251"/>
    </location>
</feature>
<keyword evidence="6 9" id="KW-0067">ATP-binding</keyword>
<dbReference type="InterPro" id="IPR017871">
    <property type="entry name" value="ABC_transporter-like_CS"/>
</dbReference>
<dbReference type="Pfam" id="PF00005">
    <property type="entry name" value="ABC_tran"/>
    <property type="match status" value="2"/>
</dbReference>
<keyword evidence="5" id="KW-0547">Nucleotide-binding</keyword>
<dbReference type="GO" id="GO:0005524">
    <property type="term" value="F:ATP binding"/>
    <property type="evidence" value="ECO:0007669"/>
    <property type="project" value="UniProtKB-KW"/>
</dbReference>
<dbReference type="RefSeq" id="WP_003384816.1">
    <property type="nucleotide sequence ID" value="NZ_CP013847.1"/>
</dbReference>
<comment type="caution">
    <text evidence="9">The sequence shown here is derived from an EMBL/GenBank/DDBJ whole genome shotgun (WGS) entry which is preliminary data.</text>
</comment>
<name>A0A6B4A3A0_CLOBO</name>
<organism evidence="9 10">
    <name type="scientific">Clostridium botulinum</name>
    <dbReference type="NCBI Taxonomy" id="1491"/>
    <lineage>
        <taxon>Bacteria</taxon>
        <taxon>Bacillati</taxon>
        <taxon>Bacillota</taxon>
        <taxon>Clostridia</taxon>
        <taxon>Eubacteriales</taxon>
        <taxon>Clostridiaceae</taxon>
        <taxon>Clostridium</taxon>
    </lineage>
</organism>
<dbReference type="FunFam" id="3.40.50.300:FF:000016">
    <property type="entry name" value="Oligopeptide ABC transporter ATP-binding component"/>
    <property type="match status" value="1"/>
</dbReference>
<dbReference type="Proteomes" id="UP000478995">
    <property type="component" value="Unassembled WGS sequence"/>
</dbReference>
<dbReference type="InterPro" id="IPR003593">
    <property type="entry name" value="AAA+_ATPase"/>
</dbReference>
<gene>
    <name evidence="9" type="ORF">FC794_04620</name>
</gene>
<evidence type="ECO:0000256" key="2">
    <source>
        <dbReference type="ARBA" id="ARBA00005417"/>
    </source>
</evidence>
<reference evidence="9 10" key="1">
    <citation type="submission" date="2019-04" db="EMBL/GenBank/DDBJ databases">
        <title>Genome sequencing of Clostridium botulinum Groups I-IV and Clostridium butyricum.</title>
        <authorList>
            <person name="Brunt J."/>
            <person name="Van Vliet A.H.M."/>
            <person name="Stringer S.C."/>
            <person name="Carter A.T."/>
            <person name="Peck M.W."/>
        </authorList>
    </citation>
    <scope>NUCLEOTIDE SEQUENCE [LARGE SCALE GENOMIC DNA]</scope>
    <source>
        <strain evidence="9 10">IFR 18/037</strain>
    </source>
</reference>
<accession>A0A6B4A3A0</accession>
<sequence length="560" mass="62756">MKDLLIVRDLSVYYENEKLYKAVDNVSFTLKTGENIGVIGESGSGKTSIAMAIMGLLRANVKVQGEIIYEDKNILKLKNEEKNKYRWNKIALVFQNSLEALNPVLNIKEQILEVIYKHLHINKKEALDKVKDLLKMVALSEDIGEEYPHNLSGGMRQKVLIAMALACDPEVLIVDEPTSALDNISKNEIIKLLKMLQNKNNMTMIVISHDLYVIDKLTTKLEVMYKGNLLEEGYTKEIINNPMHTYTRGIINSSIEINPFGDLWGIPNEEVSSEEGCTFYGRCVQRSVLCKENKPGLSKISDRRKVCCNKGGIINLLTANSLRKVYKTKYKKVSAVNYCNLSIRSGEIVSLIGESGSGKSTLANILSGILKPDEGQVYFNDEKLEGNKFTSKKFGIQIIFQDPISAINSSFTIMEAIREPLDIIKDGSIEDRNNKALQVLSKVQLPTEKYFVNKKCNELSGGQRQRVSIARALIMEPTLLIADEISSILDPSTKANILRLLKQLQNLNGFSMLYITHDINLAKKISDKILVMNSGKIVESGSVLEVLNNPKNVCTKRLIC</sequence>
<dbReference type="Gene3D" id="3.40.50.300">
    <property type="entry name" value="P-loop containing nucleotide triphosphate hydrolases"/>
    <property type="match status" value="2"/>
</dbReference>
<keyword evidence="3" id="KW-0813">Transport</keyword>
<evidence type="ECO:0000259" key="8">
    <source>
        <dbReference type="PROSITE" id="PS50893"/>
    </source>
</evidence>
<evidence type="ECO:0000313" key="10">
    <source>
        <dbReference type="Proteomes" id="UP000478995"/>
    </source>
</evidence>
<evidence type="ECO:0000256" key="1">
    <source>
        <dbReference type="ARBA" id="ARBA00004202"/>
    </source>
</evidence>
<evidence type="ECO:0000256" key="6">
    <source>
        <dbReference type="ARBA" id="ARBA00022840"/>
    </source>
</evidence>
<dbReference type="PANTHER" id="PTHR43297:SF2">
    <property type="entry name" value="DIPEPTIDE TRANSPORT ATP-BINDING PROTEIN DPPD"/>
    <property type="match status" value="1"/>
</dbReference>
<comment type="subcellular location">
    <subcellularLocation>
        <location evidence="1">Cell membrane</location>
        <topology evidence="1">Peripheral membrane protein</topology>
    </subcellularLocation>
</comment>
<keyword evidence="7" id="KW-0472">Membrane</keyword>
<keyword evidence="4" id="KW-1003">Cell membrane</keyword>
<dbReference type="EMBL" id="SWOY01000001">
    <property type="protein sequence ID" value="NFG16091.1"/>
    <property type="molecule type" value="Genomic_DNA"/>
</dbReference>
<dbReference type="CDD" id="cd03257">
    <property type="entry name" value="ABC_NikE_OppD_transporters"/>
    <property type="match status" value="2"/>
</dbReference>
<proteinExistence type="inferred from homology"/>
<dbReference type="PROSITE" id="PS50893">
    <property type="entry name" value="ABC_TRANSPORTER_2"/>
    <property type="match status" value="2"/>
</dbReference>
<evidence type="ECO:0000313" key="9">
    <source>
        <dbReference type="EMBL" id="NFG16091.1"/>
    </source>
</evidence>
<dbReference type="GO" id="GO:0005886">
    <property type="term" value="C:plasma membrane"/>
    <property type="evidence" value="ECO:0007669"/>
    <property type="project" value="UniProtKB-SubCell"/>
</dbReference>
<dbReference type="PROSITE" id="PS00211">
    <property type="entry name" value="ABC_TRANSPORTER_1"/>
    <property type="match status" value="2"/>
</dbReference>
<dbReference type="InterPro" id="IPR050388">
    <property type="entry name" value="ABC_Ni/Peptide_Import"/>
</dbReference>
<dbReference type="PANTHER" id="PTHR43297">
    <property type="entry name" value="OLIGOPEPTIDE TRANSPORT ATP-BINDING PROTEIN APPD"/>
    <property type="match status" value="1"/>
</dbReference>
<dbReference type="AlphaFoldDB" id="A0A6B4A3A0"/>
<evidence type="ECO:0000256" key="3">
    <source>
        <dbReference type="ARBA" id="ARBA00022448"/>
    </source>
</evidence>
<dbReference type="InterPro" id="IPR013563">
    <property type="entry name" value="Oligopep_ABC_C"/>
</dbReference>
<evidence type="ECO:0000256" key="4">
    <source>
        <dbReference type="ARBA" id="ARBA00022475"/>
    </source>
</evidence>
<protein>
    <submittedName>
        <fullName evidence="9">ABC transporter ATP-binding protein</fullName>
    </submittedName>
</protein>
<dbReference type="NCBIfam" id="TIGR01727">
    <property type="entry name" value="oligo_HPY"/>
    <property type="match status" value="1"/>
</dbReference>
<dbReference type="GO" id="GO:0015833">
    <property type="term" value="P:peptide transport"/>
    <property type="evidence" value="ECO:0007669"/>
    <property type="project" value="InterPro"/>
</dbReference>